<comment type="caution">
    <text evidence="1">The sequence shown here is derived from an EMBL/GenBank/DDBJ whole genome shotgun (WGS) entry which is preliminary data.</text>
</comment>
<reference evidence="1" key="1">
    <citation type="submission" date="2021-01" db="EMBL/GenBank/DDBJ databases">
        <title>Whole genome shotgun sequence of Dactylosporangium siamense NBRC 106093.</title>
        <authorList>
            <person name="Komaki H."/>
            <person name="Tamura T."/>
        </authorList>
    </citation>
    <scope>NUCLEOTIDE SEQUENCE</scope>
    <source>
        <strain evidence="1">NBRC 106093</strain>
    </source>
</reference>
<evidence type="ECO:0000313" key="2">
    <source>
        <dbReference type="Proteomes" id="UP000660611"/>
    </source>
</evidence>
<evidence type="ECO:0000313" key="1">
    <source>
        <dbReference type="EMBL" id="GIG45144.1"/>
    </source>
</evidence>
<dbReference type="AlphaFoldDB" id="A0A919U743"/>
<organism evidence="1 2">
    <name type="scientific">Dactylosporangium siamense</name>
    <dbReference type="NCBI Taxonomy" id="685454"/>
    <lineage>
        <taxon>Bacteria</taxon>
        <taxon>Bacillati</taxon>
        <taxon>Actinomycetota</taxon>
        <taxon>Actinomycetes</taxon>
        <taxon>Micromonosporales</taxon>
        <taxon>Micromonosporaceae</taxon>
        <taxon>Dactylosporangium</taxon>
    </lineage>
</organism>
<dbReference type="Proteomes" id="UP000660611">
    <property type="component" value="Unassembled WGS sequence"/>
</dbReference>
<protein>
    <submittedName>
        <fullName evidence="1">Uncharacterized protein</fullName>
    </submittedName>
</protein>
<proteinExistence type="predicted"/>
<sequence length="255" mass="28435">MDEVEQTSRMLGEAVTLLYESFAGYPLREWTDPCLHCHTADEERALHRVPLRDLTPDDLEQYVADSLMLWGDLDDLKHFLPRILEIAATEGFEFPDVEIVYGHLAYGAFTTWPAAEQAAVRDLAMVHWRTALAEGVHLAHFEPVLTGIMLIEDDLSPYLRHWERSGDATTLANLAEYAREVARIRSGERAWNAFLQVGRPGGVYGTVRPGPGQVTDWLARPDLLARLAARRGTLPDPPAEAALEEALKAVGELSP</sequence>
<accession>A0A919U743</accession>
<dbReference type="RefSeq" id="WP_203846953.1">
    <property type="nucleotide sequence ID" value="NZ_BAAAVW010000009.1"/>
</dbReference>
<keyword evidence="2" id="KW-1185">Reference proteome</keyword>
<dbReference type="EMBL" id="BONQ01000050">
    <property type="protein sequence ID" value="GIG45144.1"/>
    <property type="molecule type" value="Genomic_DNA"/>
</dbReference>
<name>A0A919U743_9ACTN</name>
<gene>
    <name evidence="1" type="ORF">Dsi01nite_031850</name>
</gene>